<dbReference type="Proteomes" id="UP000192708">
    <property type="component" value="Unassembled WGS sequence"/>
</dbReference>
<reference evidence="3 4" key="1">
    <citation type="submission" date="2017-04" db="EMBL/GenBank/DDBJ databases">
        <authorList>
            <person name="Afonso C.L."/>
            <person name="Miller P.J."/>
            <person name="Scott M.A."/>
            <person name="Spackman E."/>
            <person name="Goraichik I."/>
            <person name="Dimitrov K.M."/>
            <person name="Suarez D.L."/>
            <person name="Swayne D.E."/>
        </authorList>
    </citation>
    <scope>NUCLEOTIDE SEQUENCE [LARGE SCALE GENOMIC DNA]</scope>
    <source>
        <strain evidence="3 4">VK13</strain>
    </source>
</reference>
<dbReference type="OrthoDB" id="9780818at2"/>
<dbReference type="InterPro" id="IPR006976">
    <property type="entry name" value="VanZ-like"/>
</dbReference>
<dbReference type="Pfam" id="PF04892">
    <property type="entry name" value="VanZ"/>
    <property type="match status" value="1"/>
</dbReference>
<feature type="transmembrane region" description="Helical" evidence="1">
    <location>
        <begin position="270"/>
        <end position="289"/>
    </location>
</feature>
<protein>
    <submittedName>
        <fullName evidence="3">VanZ like family protein</fullName>
    </submittedName>
</protein>
<feature type="transmembrane region" description="Helical" evidence="1">
    <location>
        <begin position="132"/>
        <end position="150"/>
    </location>
</feature>
<feature type="transmembrane region" description="Helical" evidence="1">
    <location>
        <begin position="64"/>
        <end position="88"/>
    </location>
</feature>
<dbReference type="STRING" id="1938817.SAMN06296008_11068"/>
<feature type="domain" description="VanZ-like" evidence="2">
    <location>
        <begin position="29"/>
        <end position="145"/>
    </location>
</feature>
<feature type="transmembrane region" description="Helical" evidence="1">
    <location>
        <begin position="95"/>
        <end position="112"/>
    </location>
</feature>
<dbReference type="RefSeq" id="WP_084283997.1">
    <property type="nucleotide sequence ID" value="NZ_FWXJ01000010.1"/>
</dbReference>
<name>A0A1W2AST4_9BURK</name>
<evidence type="ECO:0000256" key="1">
    <source>
        <dbReference type="SAM" id="Phobius"/>
    </source>
</evidence>
<organism evidence="3 4">
    <name type="scientific">Polynucleobacter kasalickyi</name>
    <dbReference type="NCBI Taxonomy" id="1938817"/>
    <lineage>
        <taxon>Bacteria</taxon>
        <taxon>Pseudomonadati</taxon>
        <taxon>Pseudomonadota</taxon>
        <taxon>Betaproteobacteria</taxon>
        <taxon>Burkholderiales</taxon>
        <taxon>Burkholderiaceae</taxon>
        <taxon>Polynucleobacter</taxon>
    </lineage>
</organism>
<feature type="transmembrane region" description="Helical" evidence="1">
    <location>
        <begin position="336"/>
        <end position="356"/>
    </location>
</feature>
<evidence type="ECO:0000259" key="2">
    <source>
        <dbReference type="Pfam" id="PF04892"/>
    </source>
</evidence>
<sequence>MLVEMIKKSNNSTQEINDLAPLVLARLSLTVITALIIFASLTPFNFHLFTLNPFAWIAAPLPKYIPLFDVEVNVLGYLPLGFLTVFALFPRWVKWPAFIFSLLFGIILSASLESAQTYLSTRVANLTDLYANALGTFIGALLAITIHPVWLSEQLTTRFRITLKGKNQGIFLLLAIFPIAQIFPQNVWLGMGDFNLAFLRISPYWSTLLNNTTQEVIIAALAVISTSAFLMCGTSMQFPKIKVVFSIIFVGGVLKIAMSQLQYGSFDIKHWISIANLAGVIIGFIGAIVIRNCSRVTQWVVALVGFILLLILVNILPQNPYYLSQLQLLPQGRLTHFNGLLESITMIWPLLAIFLLTKQYKSFHDSFSASSGVEVKQI</sequence>
<dbReference type="AlphaFoldDB" id="A0A1W2AST4"/>
<keyword evidence="4" id="KW-1185">Reference proteome</keyword>
<feature type="transmembrane region" description="Helical" evidence="1">
    <location>
        <begin position="170"/>
        <end position="189"/>
    </location>
</feature>
<keyword evidence="1" id="KW-1133">Transmembrane helix</keyword>
<gene>
    <name evidence="3" type="ORF">SAMN06296008_11068</name>
</gene>
<keyword evidence="1" id="KW-0472">Membrane</keyword>
<proteinExistence type="predicted"/>
<accession>A0A1W2AST4</accession>
<feature type="transmembrane region" description="Helical" evidence="1">
    <location>
        <begin position="241"/>
        <end position="258"/>
    </location>
</feature>
<keyword evidence="1" id="KW-0812">Transmembrane</keyword>
<evidence type="ECO:0000313" key="4">
    <source>
        <dbReference type="Proteomes" id="UP000192708"/>
    </source>
</evidence>
<feature type="transmembrane region" description="Helical" evidence="1">
    <location>
        <begin position="21"/>
        <end position="44"/>
    </location>
</feature>
<feature type="transmembrane region" description="Helical" evidence="1">
    <location>
        <begin position="216"/>
        <end position="234"/>
    </location>
</feature>
<dbReference type="EMBL" id="FWXJ01000010">
    <property type="protein sequence ID" value="SMC63763.1"/>
    <property type="molecule type" value="Genomic_DNA"/>
</dbReference>
<evidence type="ECO:0000313" key="3">
    <source>
        <dbReference type="EMBL" id="SMC63763.1"/>
    </source>
</evidence>
<feature type="transmembrane region" description="Helical" evidence="1">
    <location>
        <begin position="296"/>
        <end position="316"/>
    </location>
</feature>